<feature type="compositionally biased region" description="Basic residues" evidence="1">
    <location>
        <begin position="64"/>
        <end position="77"/>
    </location>
</feature>
<evidence type="ECO:0000313" key="3">
    <source>
        <dbReference type="Proteomes" id="UP001054821"/>
    </source>
</evidence>
<keyword evidence="3" id="KW-1185">Reference proteome</keyword>
<name>A0AAD4ZCA6_PRUDU</name>
<dbReference type="Proteomes" id="UP001054821">
    <property type="component" value="Chromosome 3"/>
</dbReference>
<reference evidence="2 3" key="1">
    <citation type="journal article" date="2022" name="G3 (Bethesda)">
        <title>Whole-genome sequence and methylome profiling of the almond [Prunus dulcis (Mill.) D.A. Webb] cultivar 'Nonpareil'.</title>
        <authorList>
            <person name="D'Amico-Willman K.M."/>
            <person name="Ouma W.Z."/>
            <person name="Meulia T."/>
            <person name="Sideli G.M."/>
            <person name="Gradziel T.M."/>
            <person name="Fresnedo-Ramirez J."/>
        </authorList>
    </citation>
    <scope>NUCLEOTIDE SEQUENCE [LARGE SCALE GENOMIC DNA]</scope>
    <source>
        <strain evidence="2">Clone GOH B32 T37-40</strain>
    </source>
</reference>
<protein>
    <submittedName>
        <fullName evidence="2">Uncharacterized protein</fullName>
    </submittedName>
</protein>
<evidence type="ECO:0000313" key="2">
    <source>
        <dbReference type="EMBL" id="KAI5340416.1"/>
    </source>
</evidence>
<proteinExistence type="predicted"/>
<dbReference type="AlphaFoldDB" id="A0AAD4ZCA6"/>
<feature type="compositionally biased region" description="Polar residues" evidence="1">
    <location>
        <begin position="51"/>
        <end position="63"/>
    </location>
</feature>
<sequence>MGRDVSGELLTGNQEAHLFSEICFAPKTIVHLFKKDSQAMPSQLEQEIRNYSENTEENQTAMKSTHKRWRWLKQKKQSPRELGKGPLETTENLSATVDKDLS</sequence>
<feature type="region of interest" description="Disordered" evidence="1">
    <location>
        <begin position="51"/>
        <end position="102"/>
    </location>
</feature>
<dbReference type="EMBL" id="JAJFAZ020000003">
    <property type="protein sequence ID" value="KAI5340416.1"/>
    <property type="molecule type" value="Genomic_DNA"/>
</dbReference>
<accession>A0AAD4ZCA6</accession>
<comment type="caution">
    <text evidence="2">The sequence shown here is derived from an EMBL/GenBank/DDBJ whole genome shotgun (WGS) entry which is preliminary data.</text>
</comment>
<gene>
    <name evidence="2" type="ORF">L3X38_019690</name>
</gene>
<evidence type="ECO:0000256" key="1">
    <source>
        <dbReference type="SAM" id="MobiDB-lite"/>
    </source>
</evidence>
<organism evidence="2 3">
    <name type="scientific">Prunus dulcis</name>
    <name type="common">Almond</name>
    <name type="synonym">Amygdalus dulcis</name>
    <dbReference type="NCBI Taxonomy" id="3755"/>
    <lineage>
        <taxon>Eukaryota</taxon>
        <taxon>Viridiplantae</taxon>
        <taxon>Streptophyta</taxon>
        <taxon>Embryophyta</taxon>
        <taxon>Tracheophyta</taxon>
        <taxon>Spermatophyta</taxon>
        <taxon>Magnoliopsida</taxon>
        <taxon>eudicotyledons</taxon>
        <taxon>Gunneridae</taxon>
        <taxon>Pentapetalae</taxon>
        <taxon>rosids</taxon>
        <taxon>fabids</taxon>
        <taxon>Rosales</taxon>
        <taxon>Rosaceae</taxon>
        <taxon>Amygdaloideae</taxon>
        <taxon>Amygdaleae</taxon>
        <taxon>Prunus</taxon>
    </lineage>
</organism>